<accession>A0A833VEH3</accession>
<comment type="caution">
    <text evidence="1">The sequence shown here is derived from an EMBL/GenBank/DDBJ whole genome shotgun (WGS) entry which is preliminary data.</text>
</comment>
<reference evidence="1" key="1">
    <citation type="submission" date="2020-01" db="EMBL/GenBank/DDBJ databases">
        <title>Genome sequence of Kobresia littledalei, the first chromosome-level genome in the family Cyperaceae.</title>
        <authorList>
            <person name="Qu G."/>
        </authorList>
    </citation>
    <scope>NUCLEOTIDE SEQUENCE</scope>
    <source>
        <strain evidence="1">C.B.Clarke</strain>
        <tissue evidence="1">Leaf</tissue>
    </source>
</reference>
<sequence>MNLMTMVVHNDMSNTGVDKNLKIAILGGKLILNTTDGAYSGGEVVGFPVQVLRGACRMCTCSRYRCNRRKQELKLECGAHHKEESKRSCRRSQ</sequence>
<dbReference type="Proteomes" id="UP000623129">
    <property type="component" value="Unassembled WGS sequence"/>
</dbReference>
<evidence type="ECO:0000313" key="1">
    <source>
        <dbReference type="EMBL" id="KAF3336447.1"/>
    </source>
</evidence>
<proteinExistence type="predicted"/>
<evidence type="ECO:0000313" key="2">
    <source>
        <dbReference type="Proteomes" id="UP000623129"/>
    </source>
</evidence>
<organism evidence="1 2">
    <name type="scientific">Carex littledalei</name>
    <dbReference type="NCBI Taxonomy" id="544730"/>
    <lineage>
        <taxon>Eukaryota</taxon>
        <taxon>Viridiplantae</taxon>
        <taxon>Streptophyta</taxon>
        <taxon>Embryophyta</taxon>
        <taxon>Tracheophyta</taxon>
        <taxon>Spermatophyta</taxon>
        <taxon>Magnoliopsida</taxon>
        <taxon>Liliopsida</taxon>
        <taxon>Poales</taxon>
        <taxon>Cyperaceae</taxon>
        <taxon>Cyperoideae</taxon>
        <taxon>Cariceae</taxon>
        <taxon>Carex</taxon>
        <taxon>Carex subgen. Euthyceras</taxon>
    </lineage>
</organism>
<dbReference type="EMBL" id="SWLB01000007">
    <property type="protein sequence ID" value="KAF3336447.1"/>
    <property type="molecule type" value="Genomic_DNA"/>
</dbReference>
<dbReference type="AlphaFoldDB" id="A0A833VEH3"/>
<keyword evidence="2" id="KW-1185">Reference proteome</keyword>
<name>A0A833VEH3_9POAL</name>
<gene>
    <name evidence="1" type="ORF">FCM35_KLT19033</name>
</gene>
<protein>
    <submittedName>
        <fullName evidence="1">Uncharacterized protein</fullName>
    </submittedName>
</protein>